<reference evidence="2" key="1">
    <citation type="submission" date="2016-07" db="EMBL/GenBank/DDBJ databases">
        <authorList>
            <person name="Wan K."/>
            <person name="Booth B."/>
            <person name="Spirohn K."/>
            <person name="Hao T."/>
            <person name="Hu Y."/>
            <person name="Calderwood M."/>
            <person name="Hill D."/>
            <person name="Mohr S."/>
            <person name="Vidal M."/>
            <person name="Celniker S."/>
            <person name="Perrimon N."/>
        </authorList>
    </citation>
    <scope>NUCLEOTIDE SEQUENCE</scope>
</reference>
<gene>
    <name evidence="2" type="primary">CSP23</name>
</gene>
<name>A0A2K8GL11_9NEOP</name>
<feature type="chain" id="PRO_5014843028" evidence="1">
    <location>
        <begin position="17"/>
        <end position="115"/>
    </location>
</feature>
<evidence type="ECO:0000313" key="2">
    <source>
        <dbReference type="EMBL" id="ARO70327.1"/>
    </source>
</evidence>
<sequence length="115" mass="13029">MKSFIILGCVLAVAVALYTDEFDNLDVMEMVKNPRTLKGYTDCLTEKGPCPPPGKALKENIKEAMLTDCAQCTEKQKEKATESIRYLFRNERKIFDQVADVYDPSGQYRKDHGMA</sequence>
<evidence type="ECO:0000256" key="1">
    <source>
        <dbReference type="SAM" id="SignalP"/>
    </source>
</evidence>
<dbReference type="Pfam" id="PF03392">
    <property type="entry name" value="OS-D"/>
    <property type="match status" value="1"/>
</dbReference>
<feature type="signal peptide" evidence="1">
    <location>
        <begin position="1"/>
        <end position="16"/>
    </location>
</feature>
<dbReference type="InterPro" id="IPR036682">
    <property type="entry name" value="OS_D_A10/PebIII_sf"/>
</dbReference>
<keyword evidence="1" id="KW-0732">Signal</keyword>
<dbReference type="SUPFAM" id="SSF100910">
    <property type="entry name" value="Chemosensory protein Csp2"/>
    <property type="match status" value="1"/>
</dbReference>
<dbReference type="InterPro" id="IPR005055">
    <property type="entry name" value="A10/PebIII"/>
</dbReference>
<reference evidence="2" key="2">
    <citation type="journal article" date="2017" name="Front. Physiol.">
        <title>Identification and Expression Profiling of Chemosensory Genes in Dendrolimus punctatus Walker.</title>
        <authorList>
            <person name="Zhang S.F."/>
            <person name="Liu H.H."/>
            <person name="Kong X.B."/>
            <person name="Wang H.B."/>
            <person name="Liu F."/>
            <person name="Zhang Z."/>
        </authorList>
    </citation>
    <scope>NUCLEOTIDE SEQUENCE</scope>
</reference>
<dbReference type="Gene3D" id="1.10.2080.10">
    <property type="entry name" value="Insect odorant-binding protein A10/Ejaculatory bulb-specific protein 3"/>
    <property type="match status" value="1"/>
</dbReference>
<dbReference type="PANTHER" id="PTHR11257:SF13">
    <property type="entry name" value="GEO07322P1"/>
    <property type="match status" value="1"/>
</dbReference>
<dbReference type="EMBL" id="KX585434">
    <property type="protein sequence ID" value="ARO70327.1"/>
    <property type="molecule type" value="mRNA"/>
</dbReference>
<organism evidence="2">
    <name type="scientific">Dendrolimus punctatus</name>
    <name type="common">masson pine moth</name>
    <dbReference type="NCBI Taxonomy" id="238572"/>
    <lineage>
        <taxon>Eukaryota</taxon>
        <taxon>Metazoa</taxon>
        <taxon>Ecdysozoa</taxon>
        <taxon>Arthropoda</taxon>
        <taxon>Hexapoda</taxon>
        <taxon>Insecta</taxon>
        <taxon>Pterygota</taxon>
        <taxon>Neoptera</taxon>
        <taxon>Endopterygota</taxon>
        <taxon>Lepidoptera</taxon>
        <taxon>Glossata</taxon>
        <taxon>Ditrysia</taxon>
        <taxon>Bombycoidea</taxon>
        <taxon>Lasiocampidae</taxon>
        <taxon>Dendrolimus</taxon>
    </lineage>
</organism>
<protein>
    <submittedName>
        <fullName evidence="2">Chemosensory protein 23</fullName>
    </submittedName>
</protein>
<dbReference type="AlphaFoldDB" id="A0A2K8GL11"/>
<dbReference type="PANTHER" id="PTHR11257">
    <property type="entry name" value="CHEMOSENSORY PROTEIN-RELATED"/>
    <property type="match status" value="1"/>
</dbReference>
<accession>A0A2K8GL11</accession>
<proteinExistence type="evidence at transcript level"/>